<dbReference type="Proteomes" id="UP000287547">
    <property type="component" value="Unassembled WGS sequence"/>
</dbReference>
<dbReference type="InterPro" id="IPR011794">
    <property type="entry name" value="MerR"/>
</dbReference>
<evidence type="ECO:0000256" key="1">
    <source>
        <dbReference type="ARBA" id="ARBA00017146"/>
    </source>
</evidence>
<reference evidence="9 10" key="1">
    <citation type="submission" date="2018-05" db="EMBL/GenBank/DDBJ databases">
        <title>Evolution of GPA BGCs.</title>
        <authorList>
            <person name="Waglechner N."/>
            <person name="Wright G.D."/>
        </authorList>
    </citation>
    <scope>NUCLEOTIDE SEQUENCE [LARGE SCALE GENOMIC DNA]</scope>
    <source>
        <strain evidence="9 10">A82846</strain>
    </source>
</reference>
<evidence type="ECO:0000256" key="7">
    <source>
        <dbReference type="ARBA" id="ARBA00024874"/>
    </source>
</evidence>
<dbReference type="GO" id="GO:0003700">
    <property type="term" value="F:DNA-binding transcription factor activity"/>
    <property type="evidence" value="ECO:0007669"/>
    <property type="project" value="InterPro"/>
</dbReference>
<dbReference type="InterPro" id="IPR000551">
    <property type="entry name" value="MerR-type_HTH_dom"/>
</dbReference>
<dbReference type="PANTHER" id="PTHR30204:SF94">
    <property type="entry name" value="HEAVY METAL-DEPENDENT TRANSCRIPTIONAL REGULATOR HI_0293-RELATED"/>
    <property type="match status" value="1"/>
</dbReference>
<dbReference type="PANTHER" id="PTHR30204">
    <property type="entry name" value="REDOX-CYCLING DRUG-SENSING TRANSCRIPTIONAL ACTIVATOR SOXR"/>
    <property type="match status" value="1"/>
</dbReference>
<evidence type="ECO:0000313" key="10">
    <source>
        <dbReference type="Proteomes" id="UP000287547"/>
    </source>
</evidence>
<comment type="caution">
    <text evidence="9">The sequence shown here is derived from an EMBL/GenBank/DDBJ whole genome shotgun (WGS) entry which is preliminary data.</text>
</comment>
<dbReference type="PROSITE" id="PS00552">
    <property type="entry name" value="HTH_MERR_1"/>
    <property type="match status" value="1"/>
</dbReference>
<dbReference type="PRINTS" id="PR00040">
    <property type="entry name" value="HTHMERR"/>
</dbReference>
<evidence type="ECO:0000256" key="2">
    <source>
        <dbReference type="ARBA" id="ARBA00022466"/>
    </source>
</evidence>
<keyword evidence="2" id="KW-0475">Mercuric resistance</keyword>
<dbReference type="RefSeq" id="WP_037263950.1">
    <property type="nucleotide sequence ID" value="NZ_QHKI01000006.1"/>
</dbReference>
<dbReference type="GO" id="GO:0045340">
    <property type="term" value="F:mercury ion binding"/>
    <property type="evidence" value="ECO:0007669"/>
    <property type="project" value="InterPro"/>
</dbReference>
<dbReference type="GO" id="GO:0003677">
    <property type="term" value="F:DNA binding"/>
    <property type="evidence" value="ECO:0007669"/>
    <property type="project" value="UniProtKB-KW"/>
</dbReference>
<evidence type="ECO:0000256" key="3">
    <source>
        <dbReference type="ARBA" id="ARBA00022914"/>
    </source>
</evidence>
<evidence type="ECO:0000313" key="9">
    <source>
        <dbReference type="EMBL" id="RSM87424.1"/>
    </source>
</evidence>
<evidence type="ECO:0000256" key="4">
    <source>
        <dbReference type="ARBA" id="ARBA00023015"/>
    </source>
</evidence>
<keyword evidence="6" id="KW-0804">Transcription</keyword>
<keyword evidence="3" id="KW-0476">Mercury</keyword>
<sequence>MRTSELAAQAGVNPQTLRYYERLGLLPEPERTPGGYRSYPTESVRLVRFVKRAQELGFTLSDIADLLHLAEGGPESCTAARDLTINKVADLNRRIADLIAMRDALDQLVATCDKPRELRDCPILGEIARQSGGG</sequence>
<gene>
    <name evidence="9" type="ORF">DMH04_10320</name>
</gene>
<protein>
    <recommendedName>
        <fullName evidence="1">Mercuric resistance operon regulatory protein</fullName>
    </recommendedName>
</protein>
<name>A0A428ZH87_KIBAR</name>
<dbReference type="PROSITE" id="PS50937">
    <property type="entry name" value="HTH_MERR_2"/>
    <property type="match status" value="1"/>
</dbReference>
<evidence type="ECO:0000259" key="8">
    <source>
        <dbReference type="PROSITE" id="PS50937"/>
    </source>
</evidence>
<feature type="domain" description="HTH merR-type" evidence="8">
    <location>
        <begin position="1"/>
        <end position="69"/>
    </location>
</feature>
<proteinExistence type="predicted"/>
<comment type="function">
    <text evidence="7">Mediates the mercuric-dependent induction of mercury resistance operon. In the absence of mercury MerR represses transcription by binding tightly to the mer operator region; when mercury is present the dimeric complex binds a single ion and becomes a potent transcriptional activator, while remaining bound to the mer site.</text>
</comment>
<dbReference type="CDD" id="cd04783">
    <property type="entry name" value="HTH_MerR1"/>
    <property type="match status" value="1"/>
</dbReference>
<dbReference type="InterPro" id="IPR009061">
    <property type="entry name" value="DNA-bd_dom_put_sf"/>
</dbReference>
<organism evidence="9 10">
    <name type="scientific">Kibdelosporangium aridum</name>
    <dbReference type="NCBI Taxonomy" id="2030"/>
    <lineage>
        <taxon>Bacteria</taxon>
        <taxon>Bacillati</taxon>
        <taxon>Actinomycetota</taxon>
        <taxon>Actinomycetes</taxon>
        <taxon>Pseudonocardiales</taxon>
        <taxon>Pseudonocardiaceae</taxon>
        <taxon>Kibdelosporangium</taxon>
    </lineage>
</organism>
<dbReference type="AlphaFoldDB" id="A0A428ZH87"/>
<evidence type="ECO:0000256" key="5">
    <source>
        <dbReference type="ARBA" id="ARBA00023125"/>
    </source>
</evidence>
<accession>A0A428ZH87</accession>
<dbReference type="SUPFAM" id="SSF46955">
    <property type="entry name" value="Putative DNA-binding domain"/>
    <property type="match status" value="1"/>
</dbReference>
<dbReference type="OrthoDB" id="9802039at2"/>
<evidence type="ECO:0000256" key="6">
    <source>
        <dbReference type="ARBA" id="ARBA00023163"/>
    </source>
</evidence>
<dbReference type="GO" id="GO:0046689">
    <property type="term" value="P:response to mercury ion"/>
    <property type="evidence" value="ECO:0007669"/>
    <property type="project" value="UniProtKB-KW"/>
</dbReference>
<dbReference type="Gene3D" id="1.10.1660.10">
    <property type="match status" value="1"/>
</dbReference>
<dbReference type="EMBL" id="QHKI01000006">
    <property type="protein sequence ID" value="RSM87424.1"/>
    <property type="molecule type" value="Genomic_DNA"/>
</dbReference>
<keyword evidence="4" id="KW-0805">Transcription regulation</keyword>
<keyword evidence="5 9" id="KW-0238">DNA-binding</keyword>
<dbReference type="InterPro" id="IPR047057">
    <property type="entry name" value="MerR_fam"/>
</dbReference>
<dbReference type="Pfam" id="PF13411">
    <property type="entry name" value="MerR_1"/>
    <property type="match status" value="1"/>
</dbReference>
<dbReference type="SMART" id="SM00422">
    <property type="entry name" value="HTH_MERR"/>
    <property type="match status" value="1"/>
</dbReference>